<comment type="similarity">
    <text evidence="1">Belongs to the glycosyl hydrolase 3 family.</text>
</comment>
<evidence type="ECO:0000259" key="4">
    <source>
        <dbReference type="Pfam" id="PF00933"/>
    </source>
</evidence>
<dbReference type="PROSITE" id="PS00775">
    <property type="entry name" value="GLYCOSYL_HYDROL_F3"/>
    <property type="match status" value="1"/>
</dbReference>
<dbReference type="GO" id="GO:0009254">
    <property type="term" value="P:peptidoglycan turnover"/>
    <property type="evidence" value="ECO:0007669"/>
    <property type="project" value="TreeGrafter"/>
</dbReference>
<keyword evidence="6" id="KW-1185">Reference proteome</keyword>
<dbReference type="SUPFAM" id="SSF51445">
    <property type="entry name" value="(Trans)glycosidases"/>
    <property type="match status" value="1"/>
</dbReference>
<evidence type="ECO:0000313" key="5">
    <source>
        <dbReference type="EMBL" id="KRN05325.1"/>
    </source>
</evidence>
<dbReference type="EMBL" id="AYZF01000017">
    <property type="protein sequence ID" value="KRN05325.1"/>
    <property type="molecule type" value="Genomic_DNA"/>
</dbReference>
<organism evidence="5 6">
    <name type="scientific">Liquorilactobacillus sucicola DSM 21376 = JCM 15457</name>
    <dbReference type="NCBI Taxonomy" id="1423806"/>
    <lineage>
        <taxon>Bacteria</taxon>
        <taxon>Bacillati</taxon>
        <taxon>Bacillota</taxon>
        <taxon>Bacilli</taxon>
        <taxon>Lactobacillales</taxon>
        <taxon>Lactobacillaceae</taxon>
        <taxon>Liquorilactobacillus</taxon>
    </lineage>
</organism>
<dbReference type="PATRIC" id="fig|1423806.3.peg.1911"/>
<keyword evidence="3" id="KW-0326">Glycosidase</keyword>
<dbReference type="AlphaFoldDB" id="A0A023CUX0"/>
<dbReference type="eggNOG" id="COG1472">
    <property type="taxonomic scope" value="Bacteria"/>
</dbReference>
<proteinExistence type="inferred from homology"/>
<dbReference type="Gene3D" id="3.20.20.300">
    <property type="entry name" value="Glycoside hydrolase, family 3, N-terminal domain"/>
    <property type="match status" value="1"/>
</dbReference>
<dbReference type="STRING" id="1423806.FD15_GL001877"/>
<dbReference type="PANTHER" id="PTHR30480:SF16">
    <property type="entry name" value="GLYCOSIDE HYDROLASE FAMILY 3 DOMAIN PROTEIN"/>
    <property type="match status" value="1"/>
</dbReference>
<dbReference type="GO" id="GO:0005975">
    <property type="term" value="P:carbohydrate metabolic process"/>
    <property type="evidence" value="ECO:0007669"/>
    <property type="project" value="InterPro"/>
</dbReference>
<keyword evidence="2" id="KW-0378">Hydrolase</keyword>
<dbReference type="PANTHER" id="PTHR30480">
    <property type="entry name" value="BETA-HEXOSAMINIDASE-RELATED"/>
    <property type="match status" value="1"/>
</dbReference>
<dbReference type="InterPro" id="IPR017853">
    <property type="entry name" value="GH"/>
</dbReference>
<dbReference type="GO" id="GO:0004553">
    <property type="term" value="F:hydrolase activity, hydrolyzing O-glycosyl compounds"/>
    <property type="evidence" value="ECO:0007669"/>
    <property type="project" value="InterPro"/>
</dbReference>
<protein>
    <submittedName>
        <fullName evidence="5">Beta-N-acetylhexosaminidase</fullName>
    </submittedName>
</protein>
<accession>A0A023CUX0</accession>
<evidence type="ECO:0000256" key="1">
    <source>
        <dbReference type="ARBA" id="ARBA00005336"/>
    </source>
</evidence>
<gene>
    <name evidence="5" type="ORF">FD15_GL001877</name>
</gene>
<evidence type="ECO:0000313" key="6">
    <source>
        <dbReference type="Proteomes" id="UP000050961"/>
    </source>
</evidence>
<name>A0A023CUX0_9LACO</name>
<dbReference type="InterPro" id="IPR019800">
    <property type="entry name" value="Glyco_hydro_3_AS"/>
</dbReference>
<dbReference type="InterPro" id="IPR001764">
    <property type="entry name" value="Glyco_hydro_3_N"/>
</dbReference>
<feature type="domain" description="Glycoside hydrolase family 3 N-terminal" evidence="4">
    <location>
        <begin position="73"/>
        <end position="390"/>
    </location>
</feature>
<dbReference type="InterPro" id="IPR036962">
    <property type="entry name" value="Glyco_hydro_3_N_sf"/>
</dbReference>
<dbReference type="Proteomes" id="UP000050961">
    <property type="component" value="Unassembled WGS sequence"/>
</dbReference>
<comment type="caution">
    <text evidence="5">The sequence shown here is derived from an EMBL/GenBank/DDBJ whole genome shotgun (WGS) entry which is preliminary data.</text>
</comment>
<sequence length="404" mass="44872">MFIHLSVLVKKIYNGTCTINDLTKEVKPAMKKIFLCVLTLAMLLEMTFSIQVCAKTINPTDTQLKQMVKKMPLTEKIGQMYITPSPAEPAKTQAAVSNYHLGGIVLFGSDFQNQNVEQFKEKLASFQTSAKIPLFIATDQEGGEVSRLSTDPQLTQNRVFPAPQEIYNKKGLAGTITEATETAKILHSLGINWNFAPVADVSNDPQSFIYARTLGQNYQTTAKYISKVVPAIQRQHVVASLKHFPGYGAAADTHTGFGSTDRSLKDFQKNDFLPFKSGIKSKADTVLIAHIVMQRIDDQLPASLSPKVHRLLRKKLNFKGVIITDDLGMGAITKYSQEHHVIPDVLAVKAGNDALLSNNYEQGIPAIEQAVYKGDIKEKQINDSVYKLLKLKRKIGLLQNYQFN</sequence>
<reference evidence="5 6" key="1">
    <citation type="journal article" date="2015" name="Genome Announc.">
        <title>Expanding the biotechnology potential of lactobacilli through comparative genomics of 213 strains and associated genera.</title>
        <authorList>
            <person name="Sun Z."/>
            <person name="Harris H.M."/>
            <person name="McCann A."/>
            <person name="Guo C."/>
            <person name="Argimon S."/>
            <person name="Zhang W."/>
            <person name="Yang X."/>
            <person name="Jeffery I.B."/>
            <person name="Cooney J.C."/>
            <person name="Kagawa T.F."/>
            <person name="Liu W."/>
            <person name="Song Y."/>
            <person name="Salvetti E."/>
            <person name="Wrobel A."/>
            <person name="Rasinkangas P."/>
            <person name="Parkhill J."/>
            <person name="Rea M.C."/>
            <person name="O'Sullivan O."/>
            <person name="Ritari J."/>
            <person name="Douillard F.P."/>
            <person name="Paul Ross R."/>
            <person name="Yang R."/>
            <person name="Briner A.E."/>
            <person name="Felis G.E."/>
            <person name="de Vos W.M."/>
            <person name="Barrangou R."/>
            <person name="Klaenhammer T.R."/>
            <person name="Caufield P.W."/>
            <person name="Cui Y."/>
            <person name="Zhang H."/>
            <person name="O'Toole P.W."/>
        </authorList>
    </citation>
    <scope>NUCLEOTIDE SEQUENCE [LARGE SCALE GENOMIC DNA]</scope>
    <source>
        <strain evidence="5 6">DSM 21376</strain>
    </source>
</reference>
<evidence type="ECO:0000256" key="2">
    <source>
        <dbReference type="ARBA" id="ARBA00022801"/>
    </source>
</evidence>
<dbReference type="InterPro" id="IPR050226">
    <property type="entry name" value="NagZ_Beta-hexosaminidase"/>
</dbReference>
<dbReference type="Pfam" id="PF00933">
    <property type="entry name" value="Glyco_hydro_3"/>
    <property type="match status" value="1"/>
</dbReference>
<evidence type="ECO:0000256" key="3">
    <source>
        <dbReference type="ARBA" id="ARBA00023295"/>
    </source>
</evidence>